<comment type="similarity">
    <text evidence="2">Belongs to the PpiC/parvulin rotamase family.</text>
</comment>
<gene>
    <name evidence="7" type="ORF">JFY56_09310</name>
</gene>
<dbReference type="InterPro" id="IPR046357">
    <property type="entry name" value="PPIase_dom_sf"/>
</dbReference>
<evidence type="ECO:0000313" key="8">
    <source>
        <dbReference type="Proteomes" id="UP000669060"/>
    </source>
</evidence>
<evidence type="ECO:0000256" key="1">
    <source>
        <dbReference type="ARBA" id="ARBA00000971"/>
    </source>
</evidence>
<evidence type="ECO:0000259" key="6">
    <source>
        <dbReference type="PROSITE" id="PS50198"/>
    </source>
</evidence>
<dbReference type="Gene3D" id="1.10.4030.10">
    <property type="entry name" value="Porin chaperone SurA, peptide-binding domain"/>
    <property type="match status" value="1"/>
</dbReference>
<dbReference type="InterPro" id="IPR023058">
    <property type="entry name" value="PPIase_PpiC_CS"/>
</dbReference>
<proteinExistence type="inferred from homology"/>
<comment type="catalytic activity">
    <reaction evidence="1">
        <text>[protein]-peptidylproline (omega=180) = [protein]-peptidylproline (omega=0)</text>
        <dbReference type="Rhea" id="RHEA:16237"/>
        <dbReference type="Rhea" id="RHEA-COMP:10747"/>
        <dbReference type="Rhea" id="RHEA-COMP:10748"/>
        <dbReference type="ChEBI" id="CHEBI:83833"/>
        <dbReference type="ChEBI" id="CHEBI:83834"/>
        <dbReference type="EC" id="5.2.1.8"/>
    </reaction>
</comment>
<dbReference type="GO" id="GO:0016853">
    <property type="term" value="F:isomerase activity"/>
    <property type="evidence" value="ECO:0007669"/>
    <property type="project" value="UniProtKB-KW"/>
</dbReference>
<dbReference type="PROSITE" id="PS50198">
    <property type="entry name" value="PPIC_PPIASE_2"/>
    <property type="match status" value="1"/>
</dbReference>
<dbReference type="Pfam" id="PF13624">
    <property type="entry name" value="SurA_N_3"/>
    <property type="match status" value="1"/>
</dbReference>
<dbReference type="EC" id="5.2.1.8" evidence="3"/>
<keyword evidence="5 7" id="KW-0413">Isomerase</keyword>
<dbReference type="Proteomes" id="UP000669060">
    <property type="component" value="Unassembled WGS sequence"/>
</dbReference>
<keyword evidence="4 5" id="KW-0697">Rotamase</keyword>
<dbReference type="PROSITE" id="PS01096">
    <property type="entry name" value="PPIC_PPIASE_1"/>
    <property type="match status" value="1"/>
</dbReference>
<name>A0ABS3TP36_9PSED</name>
<sequence>MKQGRLFTGILLSCVALYANGDGPAVARVNGVEIDSFRFERYFSDFLTSQGRSIGAIRNPKLYKRLRREALDDLIDKELLWQAAQRQGVEVNEDAVQEQLASLRGKFKTPEDFSRRLAEDGFDEASYTEYLRHEYAAQRMFVELSKPREPGDAEVRQLYEENRAQLQRPEQLRARHILLKIEPGQDEAAVEKRIAGLREKIRGGADFAEQAREHSQDSSASAGGELGWFARGDMQKPFEEAAFALQPGELSAPVRTVYGWHLIELEERKPAEPIAESEGLELARRYLVAQAQRQAGTDALKRLREEGKVELARGQ</sequence>
<accession>A0ABS3TP36</accession>
<dbReference type="PANTHER" id="PTHR47245:SF2">
    <property type="entry name" value="PEPTIDYL-PROLYL CIS-TRANS ISOMERASE HP_0175-RELATED"/>
    <property type="match status" value="1"/>
</dbReference>
<evidence type="ECO:0000256" key="4">
    <source>
        <dbReference type="ARBA" id="ARBA00023110"/>
    </source>
</evidence>
<dbReference type="SUPFAM" id="SSF54534">
    <property type="entry name" value="FKBP-like"/>
    <property type="match status" value="1"/>
</dbReference>
<dbReference type="Pfam" id="PF00639">
    <property type="entry name" value="Rotamase"/>
    <property type="match status" value="1"/>
</dbReference>
<reference evidence="7 8" key="1">
    <citation type="submission" date="2020-12" db="EMBL/GenBank/DDBJ databases">
        <title>Pseudomonas schmalbachii sp. nov. isolated from millipede gut.</title>
        <authorList>
            <person name="Shelomi M."/>
        </authorList>
    </citation>
    <scope>NUCLEOTIDE SEQUENCE [LARGE SCALE GENOMIC DNA]</scope>
    <source>
        <strain evidence="7 8">Milli4</strain>
    </source>
</reference>
<dbReference type="PANTHER" id="PTHR47245">
    <property type="entry name" value="PEPTIDYLPROLYL ISOMERASE"/>
    <property type="match status" value="1"/>
</dbReference>
<dbReference type="RefSeq" id="WP_208313376.1">
    <property type="nucleotide sequence ID" value="NZ_JAELYA010000003.1"/>
</dbReference>
<organism evidence="7 8">
    <name type="scientific">Pseudomonas schmalbachii</name>
    <dbReference type="NCBI Taxonomy" id="2816993"/>
    <lineage>
        <taxon>Bacteria</taxon>
        <taxon>Pseudomonadati</taxon>
        <taxon>Pseudomonadota</taxon>
        <taxon>Gammaproteobacteria</taxon>
        <taxon>Pseudomonadales</taxon>
        <taxon>Pseudomonadaceae</taxon>
        <taxon>Pseudomonas</taxon>
    </lineage>
</organism>
<keyword evidence="8" id="KW-1185">Reference proteome</keyword>
<evidence type="ECO:0000256" key="5">
    <source>
        <dbReference type="PROSITE-ProRule" id="PRU00278"/>
    </source>
</evidence>
<protein>
    <recommendedName>
        <fullName evidence="3">peptidylprolyl isomerase</fullName>
        <ecNumber evidence="3">5.2.1.8</ecNumber>
    </recommendedName>
</protein>
<dbReference type="InterPro" id="IPR000297">
    <property type="entry name" value="PPIase_PpiC"/>
</dbReference>
<dbReference type="Gene3D" id="3.10.50.40">
    <property type="match status" value="1"/>
</dbReference>
<dbReference type="InterPro" id="IPR027304">
    <property type="entry name" value="Trigger_fact/SurA_dom_sf"/>
</dbReference>
<dbReference type="InterPro" id="IPR050245">
    <property type="entry name" value="PrsA_foldase"/>
</dbReference>
<comment type="caution">
    <text evidence="7">The sequence shown here is derived from an EMBL/GenBank/DDBJ whole genome shotgun (WGS) entry which is preliminary data.</text>
</comment>
<evidence type="ECO:0000313" key="7">
    <source>
        <dbReference type="EMBL" id="MBO3275421.1"/>
    </source>
</evidence>
<feature type="domain" description="PpiC" evidence="6">
    <location>
        <begin position="169"/>
        <end position="267"/>
    </location>
</feature>
<dbReference type="EMBL" id="JAELYA010000003">
    <property type="protein sequence ID" value="MBO3275421.1"/>
    <property type="molecule type" value="Genomic_DNA"/>
</dbReference>
<evidence type="ECO:0000256" key="2">
    <source>
        <dbReference type="ARBA" id="ARBA00007656"/>
    </source>
</evidence>
<evidence type="ECO:0000256" key="3">
    <source>
        <dbReference type="ARBA" id="ARBA00013194"/>
    </source>
</evidence>
<dbReference type="SUPFAM" id="SSF109998">
    <property type="entry name" value="Triger factor/SurA peptide-binding domain-like"/>
    <property type="match status" value="1"/>
</dbReference>